<dbReference type="EMBL" id="FN869568">
    <property type="protein sequence ID" value="CBV43907.1"/>
    <property type="molecule type" value="Genomic_DNA"/>
</dbReference>
<dbReference type="KEGG" id="hel:HELO_4023"/>
<reference evidence="1" key="2">
    <citation type="submission" date="2010-05" db="EMBL/GenBank/DDBJ databases">
        <title>Revision and reannotation of the Halomonas elongata DSM 2581(T) genome.</title>
        <authorList>
            <person name="Pfeiffer F."/>
            <person name="Bagyan I."/>
            <person name="Alfaro-Espinoza G."/>
            <person name="Zamora-Lagos M.A."/>
            <person name="Habermann B."/>
            <person name="Oesterhelt D."/>
            <person name="Kunte H.J."/>
        </authorList>
    </citation>
    <scope>NUCLEOTIDE SEQUENCE</scope>
    <source>
        <strain evidence="1">Type strain: DSM 2581</strain>
    </source>
</reference>
<reference evidence="2 4" key="4">
    <citation type="submission" date="2023-11" db="EMBL/GenBank/DDBJ databases">
        <title>MicrobeMod: A computational toolkit for identifying prokaryotic methylation and restriction-modification with nanopore sequencing.</title>
        <authorList>
            <person name="Crits-Christoph A."/>
            <person name="Kang S.C."/>
            <person name="Lee H."/>
            <person name="Ostrov N."/>
        </authorList>
    </citation>
    <scope>NUCLEOTIDE SEQUENCE [LARGE SCALE GENOMIC DNA]</scope>
    <source>
        <strain evidence="2 4">ATCC 33173</strain>
    </source>
</reference>
<evidence type="ECO:0000313" key="3">
    <source>
        <dbReference type="Proteomes" id="UP000008707"/>
    </source>
</evidence>
<evidence type="ECO:0000313" key="1">
    <source>
        <dbReference type="EMBL" id="CBV43907.1"/>
    </source>
</evidence>
<dbReference type="GeneID" id="91011432"/>
<dbReference type="Proteomes" id="UP001322512">
    <property type="component" value="Chromosome"/>
</dbReference>
<dbReference type="Proteomes" id="UP000008707">
    <property type="component" value="Chromosome"/>
</dbReference>
<protein>
    <submittedName>
        <fullName evidence="1">Uncharacterized protein</fullName>
    </submittedName>
</protein>
<sequence>MSHLHETTHIIGHDENATRLIQTASGPVEVKAFGELSAEITSGPASLIGRTITAFAWLETHGDNRQINITEATTGRRLEVVPMVVTEGSELPLTEAVFADMVPFLMEGCRDAAFARFREADDERLVTLFNILDQMPPLQTAGGGA</sequence>
<dbReference type="AlphaFoldDB" id="E1VA19"/>
<dbReference type="STRING" id="768066.HELO_4023"/>
<organism evidence="1 3">
    <name type="scientific">Halomonas elongata (strain ATCC 33173 / DSM 2581 / NBRC 15536 / NCIMB 2198 / 1H9)</name>
    <dbReference type="NCBI Taxonomy" id="768066"/>
    <lineage>
        <taxon>Bacteria</taxon>
        <taxon>Pseudomonadati</taxon>
        <taxon>Pseudomonadota</taxon>
        <taxon>Gammaproteobacteria</taxon>
        <taxon>Oceanospirillales</taxon>
        <taxon>Halomonadaceae</taxon>
        <taxon>Halomonas</taxon>
    </lineage>
</organism>
<evidence type="ECO:0000313" key="2">
    <source>
        <dbReference type="EMBL" id="WPU46483.1"/>
    </source>
</evidence>
<gene>
    <name evidence="1" type="ordered locus">HELO_4023</name>
    <name evidence="2" type="ORF">SR933_14675</name>
</gene>
<reference evidence="3" key="3">
    <citation type="journal article" date="2011" name="Environ. Microbiol.">
        <title>A blueprint of ectoine metabolism from the genome of the industrial producer Halomonas elongata DSM 2581(T).</title>
        <authorList>
            <person name="Schwibbert K."/>
            <person name="Marin-Sanguino A."/>
            <person name="Bagyan I."/>
            <person name="Heidrich G."/>
            <person name="Lentzen G."/>
            <person name="Seitz H."/>
            <person name="Rampp M."/>
            <person name="Schuster S.C."/>
            <person name="Klenk H.P."/>
            <person name="Pfeiffer F."/>
            <person name="Oesterhelt D."/>
            <person name="Kunte H.J."/>
        </authorList>
    </citation>
    <scope>NUCLEOTIDE SEQUENCE [LARGE SCALE GENOMIC DNA]</scope>
    <source>
        <strain evidence="3">ATCC 33173 / DSM 2581 / NBRC 15536 / NCIMB 2198 / 1H9</strain>
    </source>
</reference>
<dbReference type="RefSeq" id="WP_013333779.1">
    <property type="nucleotide sequence ID" value="NC_014532.2"/>
</dbReference>
<reference evidence="1" key="1">
    <citation type="journal article" date="2010" name="Environ. Microbiol.">
        <title>A blueprint of ectoine metabolism from the genome of the industrial producer Halomonas elongata DSM 2581(T).</title>
        <authorList>
            <person name="Schwibbert K."/>
            <person name="Marin-Sanguino A."/>
            <person name="Bagyan I."/>
            <person name="Heidrich G."/>
            <person name="Lentzen G."/>
            <person name="Seitz H."/>
            <person name="Rampp M."/>
            <person name="Schuster S.C."/>
            <person name="Klenk H.P."/>
            <person name="Pfeiffer F."/>
            <person name="Oesterhelt D."/>
            <person name="Kunte H.J."/>
        </authorList>
    </citation>
    <scope>NUCLEOTIDE SEQUENCE</scope>
    <source>
        <strain evidence="1">Type strain: DSM 2581</strain>
    </source>
</reference>
<name>E1VA19_HALED</name>
<keyword evidence="4" id="KW-1185">Reference proteome</keyword>
<accession>E1VA19</accession>
<dbReference type="HOGENOM" id="CLU_1784160_0_0_6"/>
<evidence type="ECO:0000313" key="4">
    <source>
        <dbReference type="Proteomes" id="UP001322512"/>
    </source>
</evidence>
<dbReference type="OrthoDB" id="9780502at2"/>
<proteinExistence type="predicted"/>
<dbReference type="EMBL" id="CP139472">
    <property type="protein sequence ID" value="WPU46483.1"/>
    <property type="molecule type" value="Genomic_DNA"/>
</dbReference>